<gene>
    <name evidence="1" type="ORF">C6Q15_10450</name>
</gene>
<dbReference type="AlphaFoldDB" id="A0A2S9MSS2"/>
<dbReference type="Proteomes" id="UP000238982">
    <property type="component" value="Unassembled WGS sequence"/>
</dbReference>
<name>A0A2S9MSS2_9BURK</name>
<dbReference type="CDD" id="cd02042">
    <property type="entry name" value="ParAB_family"/>
    <property type="match status" value="1"/>
</dbReference>
<dbReference type="EMBL" id="PVGH01000046">
    <property type="protein sequence ID" value="PRF62021.1"/>
    <property type="molecule type" value="Genomic_DNA"/>
</dbReference>
<protein>
    <submittedName>
        <fullName evidence="1">Chromosome partitioning protein ParA</fullName>
    </submittedName>
</protein>
<accession>A0A2S9MSS2</accession>
<reference evidence="1 2" key="1">
    <citation type="submission" date="2018-03" db="EMBL/GenBank/DDBJ databases">
        <authorList>
            <person name="Keele B.F."/>
        </authorList>
    </citation>
    <scope>NUCLEOTIDE SEQUENCE [LARGE SCALE GENOMIC DNA]</scope>
    <source>
        <strain evidence="1 2">AU19729</strain>
    </source>
</reference>
<dbReference type="PANTHER" id="PTHR13696:SF96">
    <property type="entry name" value="COBQ_COBB_MIND_PARA NUCLEOTIDE BINDING DOMAIN-CONTAINING PROTEIN"/>
    <property type="match status" value="1"/>
</dbReference>
<dbReference type="SUPFAM" id="SSF52540">
    <property type="entry name" value="P-loop containing nucleoside triphosphate hydrolases"/>
    <property type="match status" value="1"/>
</dbReference>
<dbReference type="InterPro" id="IPR050678">
    <property type="entry name" value="DNA_Partitioning_ATPase"/>
</dbReference>
<dbReference type="RefSeq" id="WP_105772878.1">
    <property type="nucleotide sequence ID" value="NZ_CADFDA010000002.1"/>
</dbReference>
<dbReference type="InterPro" id="IPR015223">
    <property type="entry name" value="MipZ"/>
</dbReference>
<sequence length="218" mass="22987">MIVVVGNPKGGVGKSTIAVQLATGISAAGARVWLVDGDRQESSASAMAARLQGNRPAVATAAYYDGTTLHAELTKHAGQFDHVVVDAGGRDSSAFRAAMMAADVVLVPVMPRSFDVWALDDMAKLLAEARKVRALRACAFLNCADVQGADNRDAEAVIAGYDGLELLPYRIHRRKAFANASAAGLHVEEMPRRDPVACAEIERLQDAVFGVVSAAATR</sequence>
<dbReference type="Pfam" id="PF09140">
    <property type="entry name" value="MipZ"/>
    <property type="match status" value="1"/>
</dbReference>
<proteinExistence type="predicted"/>
<dbReference type="PANTHER" id="PTHR13696">
    <property type="entry name" value="P-LOOP CONTAINING NUCLEOSIDE TRIPHOSPHATE HYDROLASE"/>
    <property type="match status" value="1"/>
</dbReference>
<dbReference type="Gene3D" id="3.40.50.300">
    <property type="entry name" value="P-loop containing nucleotide triphosphate hydrolases"/>
    <property type="match status" value="1"/>
</dbReference>
<dbReference type="InterPro" id="IPR027417">
    <property type="entry name" value="P-loop_NTPase"/>
</dbReference>
<organism evidence="1 2">
    <name type="scientific">Burkholderia multivorans</name>
    <dbReference type="NCBI Taxonomy" id="87883"/>
    <lineage>
        <taxon>Bacteria</taxon>
        <taxon>Pseudomonadati</taxon>
        <taxon>Pseudomonadota</taxon>
        <taxon>Betaproteobacteria</taxon>
        <taxon>Burkholderiales</taxon>
        <taxon>Burkholderiaceae</taxon>
        <taxon>Burkholderia</taxon>
        <taxon>Burkholderia cepacia complex</taxon>
    </lineage>
</organism>
<evidence type="ECO:0000313" key="1">
    <source>
        <dbReference type="EMBL" id="PRF62021.1"/>
    </source>
</evidence>
<comment type="caution">
    <text evidence="1">The sequence shown here is derived from an EMBL/GenBank/DDBJ whole genome shotgun (WGS) entry which is preliminary data.</text>
</comment>
<evidence type="ECO:0000313" key="2">
    <source>
        <dbReference type="Proteomes" id="UP000238982"/>
    </source>
</evidence>
<dbReference type="PIRSF" id="PIRSF009320">
    <property type="entry name" value="Nuc_binding_HP_1000"/>
    <property type="match status" value="1"/>
</dbReference>